<evidence type="ECO:0000313" key="4">
    <source>
        <dbReference type="EMBL" id="ETS82775.1"/>
    </source>
</evidence>
<evidence type="ECO:0000313" key="5">
    <source>
        <dbReference type="Proteomes" id="UP000030651"/>
    </source>
</evidence>
<organism evidence="4 5">
    <name type="scientific">Pestalotiopsis fici (strain W106-1 / CGMCC3.15140)</name>
    <dbReference type="NCBI Taxonomy" id="1229662"/>
    <lineage>
        <taxon>Eukaryota</taxon>
        <taxon>Fungi</taxon>
        <taxon>Dikarya</taxon>
        <taxon>Ascomycota</taxon>
        <taxon>Pezizomycotina</taxon>
        <taxon>Sordariomycetes</taxon>
        <taxon>Xylariomycetidae</taxon>
        <taxon>Amphisphaeriales</taxon>
        <taxon>Sporocadaceae</taxon>
        <taxon>Pestalotiopsis</taxon>
    </lineage>
</organism>
<dbReference type="eggNOG" id="ENOG502TMHY">
    <property type="taxonomic scope" value="Eukaryota"/>
</dbReference>
<gene>
    <name evidence="4" type="ORF">PFICI_04651</name>
</gene>
<dbReference type="KEGG" id="pfy:PFICI_04651"/>
<dbReference type="EMBL" id="KI912111">
    <property type="protein sequence ID" value="ETS82775.1"/>
    <property type="molecule type" value="Genomic_DNA"/>
</dbReference>
<dbReference type="GeneID" id="19269664"/>
<sequence>MTRKGSGSLVGLFSRLLPSNRPEQGNTHRDEDDSGESAYIDLGIKPEELTQWNIAEDLSPHRRAELLMQGHRRTGSLRLKKLRGDRNRPEKPEQKVESMTAAQVQALLDSKERTRKQRRQLKASGDFLPVAGYDPQTGDWNALTPTDTLSSDTTSPSADEKLNELAQNVKNAKKAYSRAKDRESAEREKMKLEKAQAKLAKIERRKNELKLDDGTVKWTRHGRHWSSAMEPTLSPIAQSLISSTDETAEEPSFYGRARSLRISRKGSPLKMEDTTKEGGRSYSEDTTIHTPAEREANHVTFASPVVTSPDDGFKHQHEVNRDSKNPFLWVGWRRSQVLERLTATRHTMDLSNMEGMEQARSQSLSTLSDLRHFIDLKIPDCHLDIIPREEGDTMTKIPPDGEILEMYPPPDTPETMGSIESSGQSSTTSAYLSDLSKSLATSTRSTSGATATSSLSKSKEHMKQPSDLPRLGPSQWDTELTESLGTEQVMMKLGSHMGVSESTERSSEEDTIVPQTTAPSQIRQIEAGLEDIGETGEKIETGPLMRHVKYVSIPTITTTGCDHSLVSRLTAQSPHDCPEEQTEGASAAQQVMTSMHAHGRSCMAQAAVQDQMAATFPQATPSRGLQSLEQHLETPKIGIASSRDKTPRKSYLRECSPKITRGCHSPKGAQKAGPYQSSNGNLQEAAVQAAARTAMWKSRAGATGGQSPPASAQTRSPHASLLIPSFKTLWVQTGVSKKTPPPQQQQHPLTRSASAVSADIDAHSKSLHPNSNNAIMDNLLAAGFAWWNFSRPAFEQQSGLWRRRHKQVSTFGDLVVFLSAGLFCATGAVMVWYGLRLLMWLLV</sequence>
<dbReference type="HOGENOM" id="CLU_337736_0_0_1"/>
<feature type="region of interest" description="Disordered" evidence="2">
    <location>
        <begin position="735"/>
        <end position="755"/>
    </location>
</feature>
<feature type="region of interest" description="Disordered" evidence="2">
    <location>
        <begin position="696"/>
        <end position="717"/>
    </location>
</feature>
<dbReference type="Proteomes" id="UP000030651">
    <property type="component" value="Unassembled WGS sequence"/>
</dbReference>
<dbReference type="OrthoDB" id="3439820at2759"/>
<keyword evidence="1" id="KW-0175">Coiled coil</keyword>
<name>W3X9P6_PESFW</name>
<feature type="compositionally biased region" description="Low complexity" evidence="2">
    <location>
        <begin position="418"/>
        <end position="456"/>
    </location>
</feature>
<feature type="region of interest" description="Disordered" evidence="2">
    <location>
        <begin position="389"/>
        <end position="476"/>
    </location>
</feature>
<feature type="compositionally biased region" description="Low complexity" evidence="2">
    <location>
        <begin position="143"/>
        <end position="157"/>
    </location>
</feature>
<dbReference type="RefSeq" id="XP_007831423.1">
    <property type="nucleotide sequence ID" value="XM_007833232.1"/>
</dbReference>
<keyword evidence="3" id="KW-0812">Transmembrane</keyword>
<dbReference type="STRING" id="1229662.W3X9P6"/>
<proteinExistence type="predicted"/>
<accession>W3X9P6</accession>
<keyword evidence="3" id="KW-0472">Membrane</keyword>
<keyword evidence="5" id="KW-1185">Reference proteome</keyword>
<evidence type="ECO:0000256" key="3">
    <source>
        <dbReference type="SAM" id="Phobius"/>
    </source>
</evidence>
<dbReference type="InParanoid" id="W3X9P6"/>
<feature type="compositionally biased region" description="Polar residues" evidence="2">
    <location>
        <begin position="705"/>
        <end position="717"/>
    </location>
</feature>
<feature type="transmembrane region" description="Helical" evidence="3">
    <location>
        <begin position="811"/>
        <end position="835"/>
    </location>
</feature>
<dbReference type="AlphaFoldDB" id="W3X9P6"/>
<keyword evidence="3" id="KW-1133">Transmembrane helix</keyword>
<protein>
    <submittedName>
        <fullName evidence="4">Uncharacterized protein</fullName>
    </submittedName>
</protein>
<feature type="coiled-coil region" evidence="1">
    <location>
        <begin position="162"/>
        <end position="212"/>
    </location>
</feature>
<evidence type="ECO:0000256" key="1">
    <source>
        <dbReference type="SAM" id="Coils"/>
    </source>
</evidence>
<evidence type="ECO:0000256" key="2">
    <source>
        <dbReference type="SAM" id="MobiDB-lite"/>
    </source>
</evidence>
<feature type="region of interest" description="Disordered" evidence="2">
    <location>
        <begin position="138"/>
        <end position="157"/>
    </location>
</feature>
<feature type="region of interest" description="Disordered" evidence="2">
    <location>
        <begin position="1"/>
        <end position="39"/>
    </location>
</feature>
<reference evidence="5" key="1">
    <citation type="journal article" date="2015" name="BMC Genomics">
        <title>Genomic and transcriptomic analysis of the endophytic fungus Pestalotiopsis fici reveals its lifestyle and high potential for synthesis of natural products.</title>
        <authorList>
            <person name="Wang X."/>
            <person name="Zhang X."/>
            <person name="Liu L."/>
            <person name="Xiang M."/>
            <person name="Wang W."/>
            <person name="Sun X."/>
            <person name="Che Y."/>
            <person name="Guo L."/>
            <person name="Liu G."/>
            <person name="Guo L."/>
            <person name="Wang C."/>
            <person name="Yin W.B."/>
            <person name="Stadler M."/>
            <person name="Zhang X."/>
            <person name="Liu X."/>
        </authorList>
    </citation>
    <scope>NUCLEOTIDE SEQUENCE [LARGE SCALE GENOMIC DNA]</scope>
    <source>
        <strain evidence="5">W106-1 / CGMCC3.15140</strain>
    </source>
</reference>
<feature type="region of interest" description="Disordered" evidence="2">
    <location>
        <begin position="656"/>
        <end position="678"/>
    </location>
</feature>